<dbReference type="EMBL" id="JAULSW010000010">
    <property type="protein sequence ID" value="KAK3368729.1"/>
    <property type="molecule type" value="Genomic_DNA"/>
</dbReference>
<dbReference type="PANTHER" id="PTHR36842">
    <property type="entry name" value="PROTEIN TOLB HOMOLOG"/>
    <property type="match status" value="1"/>
</dbReference>
<evidence type="ECO:0000313" key="3">
    <source>
        <dbReference type="EMBL" id="KAK3368729.1"/>
    </source>
</evidence>
<reference evidence="3" key="1">
    <citation type="journal article" date="2023" name="Mol. Phylogenet. Evol.">
        <title>Genome-scale phylogeny and comparative genomics of the fungal order Sordariales.</title>
        <authorList>
            <person name="Hensen N."/>
            <person name="Bonometti L."/>
            <person name="Westerberg I."/>
            <person name="Brannstrom I.O."/>
            <person name="Guillou S."/>
            <person name="Cros-Aarteil S."/>
            <person name="Calhoun S."/>
            <person name="Haridas S."/>
            <person name="Kuo A."/>
            <person name="Mondo S."/>
            <person name="Pangilinan J."/>
            <person name="Riley R."/>
            <person name="LaButti K."/>
            <person name="Andreopoulos B."/>
            <person name="Lipzen A."/>
            <person name="Chen C."/>
            <person name="Yan M."/>
            <person name="Daum C."/>
            <person name="Ng V."/>
            <person name="Clum A."/>
            <person name="Steindorff A."/>
            <person name="Ohm R.A."/>
            <person name="Martin F."/>
            <person name="Silar P."/>
            <person name="Natvig D.O."/>
            <person name="Lalanne C."/>
            <person name="Gautier V."/>
            <person name="Ament-Velasquez S.L."/>
            <person name="Kruys A."/>
            <person name="Hutchinson M.I."/>
            <person name="Powell A.J."/>
            <person name="Barry K."/>
            <person name="Miller A.N."/>
            <person name="Grigoriev I.V."/>
            <person name="Debuchy R."/>
            <person name="Gladieux P."/>
            <person name="Hiltunen Thoren M."/>
            <person name="Johannesson H."/>
        </authorList>
    </citation>
    <scope>NUCLEOTIDE SEQUENCE</scope>
    <source>
        <strain evidence="3">CBS 232.78</strain>
    </source>
</reference>
<dbReference type="Pfam" id="PF07676">
    <property type="entry name" value="PD40"/>
    <property type="match status" value="7"/>
</dbReference>
<comment type="similarity">
    <text evidence="1">Belongs to the TolB family.</text>
</comment>
<gene>
    <name evidence="3" type="ORF">B0H63DRAFT_404419</name>
</gene>
<evidence type="ECO:0000256" key="1">
    <source>
        <dbReference type="ARBA" id="ARBA00009820"/>
    </source>
</evidence>
<feature type="chain" id="PRO_5042032441" evidence="2">
    <location>
        <begin position="18"/>
        <end position="665"/>
    </location>
</feature>
<accession>A0AAE0N437</accession>
<keyword evidence="4" id="KW-1185">Reference proteome</keyword>
<dbReference type="SUPFAM" id="SSF82171">
    <property type="entry name" value="DPP6 N-terminal domain-like"/>
    <property type="match status" value="2"/>
</dbReference>
<protein>
    <submittedName>
        <fullName evidence="3">Uncharacterized protein</fullName>
    </submittedName>
</protein>
<evidence type="ECO:0000313" key="4">
    <source>
        <dbReference type="Proteomes" id="UP001285441"/>
    </source>
</evidence>
<dbReference type="PANTHER" id="PTHR36842:SF1">
    <property type="entry name" value="PROTEIN TOLB"/>
    <property type="match status" value="1"/>
</dbReference>
<dbReference type="InterPro" id="IPR011659">
    <property type="entry name" value="WD40"/>
</dbReference>
<dbReference type="Proteomes" id="UP001285441">
    <property type="component" value="Unassembled WGS sequence"/>
</dbReference>
<keyword evidence="2" id="KW-0732">Signal</keyword>
<dbReference type="InterPro" id="IPR011042">
    <property type="entry name" value="6-blade_b-propeller_TolB-like"/>
</dbReference>
<evidence type="ECO:0000256" key="2">
    <source>
        <dbReference type="SAM" id="SignalP"/>
    </source>
</evidence>
<reference evidence="3" key="2">
    <citation type="submission" date="2023-06" db="EMBL/GenBank/DDBJ databases">
        <authorList>
            <consortium name="Lawrence Berkeley National Laboratory"/>
            <person name="Haridas S."/>
            <person name="Hensen N."/>
            <person name="Bonometti L."/>
            <person name="Westerberg I."/>
            <person name="Brannstrom I.O."/>
            <person name="Guillou S."/>
            <person name="Cros-Aarteil S."/>
            <person name="Calhoun S."/>
            <person name="Kuo A."/>
            <person name="Mondo S."/>
            <person name="Pangilinan J."/>
            <person name="Riley R."/>
            <person name="LaButti K."/>
            <person name="Andreopoulos B."/>
            <person name="Lipzen A."/>
            <person name="Chen C."/>
            <person name="Yanf M."/>
            <person name="Daum C."/>
            <person name="Ng V."/>
            <person name="Clum A."/>
            <person name="Steindorff A."/>
            <person name="Ohm R."/>
            <person name="Martin F."/>
            <person name="Silar P."/>
            <person name="Natvig D."/>
            <person name="Lalanne C."/>
            <person name="Gautier V."/>
            <person name="Ament-velasquez S.L."/>
            <person name="Kruys A."/>
            <person name="Hutchinson M.I."/>
            <person name="Powell A.J."/>
            <person name="Barry K."/>
            <person name="Miller A.N."/>
            <person name="Grigoriev I.V."/>
            <person name="Debuchy R."/>
            <person name="Gladieux P."/>
            <person name="Thoren M.H."/>
            <person name="Johannesson H."/>
        </authorList>
    </citation>
    <scope>NUCLEOTIDE SEQUENCE</scope>
    <source>
        <strain evidence="3">CBS 232.78</strain>
    </source>
</reference>
<name>A0AAE0N437_9PEZI</name>
<proteinExistence type="inferred from homology"/>
<feature type="signal peptide" evidence="2">
    <location>
        <begin position="1"/>
        <end position="17"/>
    </location>
</feature>
<comment type="caution">
    <text evidence="3">The sequence shown here is derived from an EMBL/GenBank/DDBJ whole genome shotgun (WGS) entry which is preliminary data.</text>
</comment>
<organism evidence="3 4">
    <name type="scientific">Podospora didyma</name>
    <dbReference type="NCBI Taxonomy" id="330526"/>
    <lineage>
        <taxon>Eukaryota</taxon>
        <taxon>Fungi</taxon>
        <taxon>Dikarya</taxon>
        <taxon>Ascomycota</taxon>
        <taxon>Pezizomycotina</taxon>
        <taxon>Sordariomycetes</taxon>
        <taxon>Sordariomycetidae</taxon>
        <taxon>Sordariales</taxon>
        <taxon>Podosporaceae</taxon>
        <taxon>Podospora</taxon>
    </lineage>
</organism>
<sequence length="665" mass="71827">MLQSAIAGLLLPAACLAYCPYAESQAQAARDLDARECPHAAQAEARGLPAAPGKKGVLLLNRIAPSTSQLYIANADGANERLLLGKDSAYEYHASFSPDGRSVAFTSERNGDGNSDLYMVQIDGRGERKGALKAIATTPAVEDAVIISPNGRYAAYASTADVYTSNIWLTDLETGKARTLTNQTGVTGRPESPNGFFAPSWSPDGKWLVFSSDRNTGWTGHNDGAGWEHSQNLSIYAIGADGRGFRKVFSHPTLTTGSPKFSPDGKRVVFYQMTLQQTWDSRGSFAVNNTVNQIASVDFATGTDYVQHTNSPGCKIYPQFVSNDNIGYLVKGGATAGIHYTANSSVSIPGGMRSPAWSPDGKLVVYEKTGWATRPLEKKLWSWDPAWEYRFTDVFPDLSPQGKLTYTSKQSGNSSIMTSNLDGSNHQLVFDVGAGAVDPGSVASGGAGAFQPSWSYDGQWITFALGYWFQSRGAKKAQIYRTTANGTFSEQLTNITGGNVGFPSYSPDGTKIVYRQWTPTVGLRMLDLATRNTTVLTTERDNLPWFSPDGKSILFTRNVTSSATGELSNYQVCTIKPDGTGLKVLTSSWANDAHAVWTPDGQTILWSSGVYGFQAEAAVYDNTFQPYGQIMAMNAADGSGKRLLTNSLWEDSMPQYVPNSVLGKR</sequence>
<dbReference type="AlphaFoldDB" id="A0AAE0N437"/>
<dbReference type="Gene3D" id="2.120.10.30">
    <property type="entry name" value="TolB, C-terminal domain"/>
    <property type="match status" value="2"/>
</dbReference>